<organism evidence="3 4">
    <name type="scientific">Wolfiporia cocos (strain MD-104)</name>
    <name type="common">Brown rot fungus</name>
    <dbReference type="NCBI Taxonomy" id="742152"/>
    <lineage>
        <taxon>Eukaryota</taxon>
        <taxon>Fungi</taxon>
        <taxon>Dikarya</taxon>
        <taxon>Basidiomycota</taxon>
        <taxon>Agaricomycotina</taxon>
        <taxon>Agaricomycetes</taxon>
        <taxon>Polyporales</taxon>
        <taxon>Phaeolaceae</taxon>
        <taxon>Wolfiporia</taxon>
    </lineage>
</organism>
<sequence length="370" mass="40863">MLSFWPIAAAPSVALHAVCRLPQGTRRDPHKLQHSSSSQHHLVVRPPLISTGVSLATCRHIIPALSSVTSTPHRNAPIDNSNHVRTTQREPPQVQAFVLDTFGTGAPVSRGSSAHGSRASSMTARVPRPAALPAPLTAHVSDWDVFTAERRKGYHEMISILDRMLASPRWAHLATDAQRHELVLFWHDIPGTPPPPRADDQPADRTHRLGRHHRGPVRAQEARDHWPALISNGNVRTLVDMAKNGDLPWDVILSSELLGSYKPNPKMYLGALQHLSLAPHQCAMVAAHIYDLRAAASHGMRTVFVRRPQEPDAPDDVRGKSDGGEVDVYAKSFWEVARVLEAARREEQEDAERARSAGRQESARELRASL</sequence>
<dbReference type="Proteomes" id="UP000218811">
    <property type="component" value="Unassembled WGS sequence"/>
</dbReference>
<evidence type="ECO:0000313" key="3">
    <source>
        <dbReference type="EMBL" id="PCH32991.1"/>
    </source>
</evidence>
<dbReference type="InterPro" id="IPR051540">
    <property type="entry name" value="S-2-haloacid_dehalogenase"/>
</dbReference>
<feature type="compositionally biased region" description="Basic and acidic residues" evidence="2">
    <location>
        <begin position="345"/>
        <end position="355"/>
    </location>
</feature>
<dbReference type="GO" id="GO:0016791">
    <property type="term" value="F:phosphatase activity"/>
    <property type="evidence" value="ECO:0007669"/>
    <property type="project" value="UniProtKB-ARBA"/>
</dbReference>
<reference evidence="3 4" key="1">
    <citation type="journal article" date="2012" name="Science">
        <title>The Paleozoic origin of enzymatic lignin decomposition reconstructed from 31 fungal genomes.</title>
        <authorList>
            <person name="Floudas D."/>
            <person name="Binder M."/>
            <person name="Riley R."/>
            <person name="Barry K."/>
            <person name="Blanchette R.A."/>
            <person name="Henrissat B."/>
            <person name="Martinez A.T."/>
            <person name="Otillar R."/>
            <person name="Spatafora J.W."/>
            <person name="Yadav J.S."/>
            <person name="Aerts A."/>
            <person name="Benoit I."/>
            <person name="Boyd A."/>
            <person name="Carlson A."/>
            <person name="Copeland A."/>
            <person name="Coutinho P.M."/>
            <person name="de Vries R.P."/>
            <person name="Ferreira P."/>
            <person name="Findley K."/>
            <person name="Foster B."/>
            <person name="Gaskell J."/>
            <person name="Glotzer D."/>
            <person name="Gorecki P."/>
            <person name="Heitman J."/>
            <person name="Hesse C."/>
            <person name="Hori C."/>
            <person name="Igarashi K."/>
            <person name="Jurgens J.A."/>
            <person name="Kallen N."/>
            <person name="Kersten P."/>
            <person name="Kohler A."/>
            <person name="Kuees U."/>
            <person name="Kumar T.K.A."/>
            <person name="Kuo A."/>
            <person name="LaButti K."/>
            <person name="Larrondo L.F."/>
            <person name="Lindquist E."/>
            <person name="Ling A."/>
            <person name="Lombard V."/>
            <person name="Lucas S."/>
            <person name="Lundell T."/>
            <person name="Martin R."/>
            <person name="McLaughlin D.J."/>
            <person name="Morgenstern I."/>
            <person name="Morin E."/>
            <person name="Murat C."/>
            <person name="Nagy L.G."/>
            <person name="Nolan M."/>
            <person name="Ohm R.A."/>
            <person name="Patyshakuliyeva A."/>
            <person name="Rokas A."/>
            <person name="Ruiz-Duenas F.J."/>
            <person name="Sabat G."/>
            <person name="Salamov A."/>
            <person name="Samejima M."/>
            <person name="Schmutz J."/>
            <person name="Slot J.C."/>
            <person name="St John F."/>
            <person name="Stenlid J."/>
            <person name="Sun H."/>
            <person name="Sun S."/>
            <person name="Syed K."/>
            <person name="Tsang A."/>
            <person name="Wiebenga A."/>
            <person name="Young D."/>
            <person name="Pisabarro A."/>
            <person name="Eastwood D.C."/>
            <person name="Martin F."/>
            <person name="Cullen D."/>
            <person name="Grigoriev I.V."/>
            <person name="Hibbett D.S."/>
        </authorList>
    </citation>
    <scope>NUCLEOTIDE SEQUENCE [LARGE SCALE GENOMIC DNA]</scope>
    <source>
        <strain evidence="3 4">MD-104</strain>
    </source>
</reference>
<dbReference type="AlphaFoldDB" id="A0A2H3ITG2"/>
<dbReference type="OrthoDB" id="2363873at2759"/>
<feature type="region of interest" description="Disordered" evidence="2">
    <location>
        <begin position="191"/>
        <end position="220"/>
    </location>
</feature>
<dbReference type="InterPro" id="IPR023214">
    <property type="entry name" value="HAD_sf"/>
</dbReference>
<evidence type="ECO:0000313" key="4">
    <source>
        <dbReference type="Proteomes" id="UP000218811"/>
    </source>
</evidence>
<protein>
    <submittedName>
        <fullName evidence="3">HAD-like protein</fullName>
    </submittedName>
</protein>
<feature type="compositionally biased region" description="Basic and acidic residues" evidence="2">
    <location>
        <begin position="361"/>
        <end position="370"/>
    </location>
</feature>
<dbReference type="InterPro" id="IPR006439">
    <property type="entry name" value="HAD-SF_hydro_IA"/>
</dbReference>
<dbReference type="EMBL" id="KB467831">
    <property type="protein sequence ID" value="PCH32991.1"/>
    <property type="molecule type" value="Genomic_DNA"/>
</dbReference>
<dbReference type="Gene3D" id="3.40.50.1000">
    <property type="entry name" value="HAD superfamily/HAD-like"/>
    <property type="match status" value="1"/>
</dbReference>
<evidence type="ECO:0000256" key="2">
    <source>
        <dbReference type="SAM" id="MobiDB-lite"/>
    </source>
</evidence>
<name>A0A2H3ITG2_WOLCO</name>
<proteinExistence type="predicted"/>
<dbReference type="STRING" id="742152.A0A2H3ITG2"/>
<dbReference type="SUPFAM" id="SSF56784">
    <property type="entry name" value="HAD-like"/>
    <property type="match status" value="1"/>
</dbReference>
<keyword evidence="4" id="KW-1185">Reference proteome</keyword>
<dbReference type="NCBIfam" id="TIGR01493">
    <property type="entry name" value="HAD-SF-IA-v2"/>
    <property type="match status" value="1"/>
</dbReference>
<feature type="region of interest" description="Disordered" evidence="2">
    <location>
        <begin position="345"/>
        <end position="370"/>
    </location>
</feature>
<dbReference type="PANTHER" id="PTHR43316">
    <property type="entry name" value="HYDROLASE, HALOACID DELAHOGENASE-RELATED"/>
    <property type="match status" value="1"/>
</dbReference>
<dbReference type="Pfam" id="PF00702">
    <property type="entry name" value="Hydrolase"/>
    <property type="match status" value="1"/>
</dbReference>
<evidence type="ECO:0000256" key="1">
    <source>
        <dbReference type="ARBA" id="ARBA00022801"/>
    </source>
</evidence>
<feature type="compositionally biased region" description="Basic and acidic residues" evidence="2">
    <location>
        <begin position="197"/>
        <end position="207"/>
    </location>
</feature>
<gene>
    <name evidence="3" type="ORF">WOLCODRAFT_147100</name>
</gene>
<accession>A0A2H3ITG2</accession>
<keyword evidence="1" id="KW-0378">Hydrolase</keyword>
<dbReference type="PANTHER" id="PTHR43316:SF3">
    <property type="entry name" value="HALOACID DEHALOGENASE, TYPE II (AFU_ORTHOLOGUE AFUA_2G07750)-RELATED"/>
    <property type="match status" value="1"/>
</dbReference>
<dbReference type="InterPro" id="IPR036412">
    <property type="entry name" value="HAD-like_sf"/>
</dbReference>
<dbReference type="PRINTS" id="PR00413">
    <property type="entry name" value="HADHALOGNASE"/>
</dbReference>